<reference evidence="1" key="1">
    <citation type="submission" date="2021-09" db="EMBL/GenBank/DDBJ databases">
        <title>Lactobacillus species from Apis mellifera, Switzerland.</title>
        <authorList>
            <person name="Pfister J."/>
            <person name="Brown A."/>
            <person name="Neumann P."/>
            <person name="Collaud A."/>
            <person name="Retschnig G."/>
            <person name="Perreten V."/>
        </authorList>
    </citation>
    <scope>NUCLEOTIDE SEQUENCE</scope>
    <source>
        <strain evidence="1">IBH002</strain>
    </source>
</reference>
<protein>
    <submittedName>
        <fullName evidence="1">Uncharacterized protein</fullName>
    </submittedName>
</protein>
<dbReference type="Proteomes" id="UP001164557">
    <property type="component" value="Chromosome"/>
</dbReference>
<name>A0A0F4M5F8_9LACO</name>
<organism evidence="1 2">
    <name type="scientific">Lactobacillus helsingborgensis</name>
    <dbReference type="NCBI Taxonomy" id="1218494"/>
    <lineage>
        <taxon>Bacteria</taxon>
        <taxon>Bacillati</taxon>
        <taxon>Bacillota</taxon>
        <taxon>Bacilli</taxon>
        <taxon>Lactobacillales</taxon>
        <taxon>Lactobacillaceae</taxon>
        <taxon>Lactobacillus</taxon>
    </lineage>
</organism>
<sequence length="99" mass="11211">MSYLTISLTIIYGALMISASFLLITSLPIWLIMVNVLFALGIIAGSILKIPLLTTIFLVALLFTALANGFSLHHQITWIHWFIRLILTVALIWLNLRFR</sequence>
<gene>
    <name evidence="1" type="ORF">LDX53_05265</name>
</gene>
<proteinExistence type="predicted"/>
<dbReference type="EMBL" id="CP084389">
    <property type="protein sequence ID" value="UZX29001.1"/>
    <property type="molecule type" value="Genomic_DNA"/>
</dbReference>
<dbReference type="KEGG" id="lhs:DLD54_05230"/>
<dbReference type="AlphaFoldDB" id="A0A0F4M5F8"/>
<evidence type="ECO:0000313" key="1">
    <source>
        <dbReference type="EMBL" id="UZX29001.1"/>
    </source>
</evidence>
<keyword evidence="2" id="KW-1185">Reference proteome</keyword>
<accession>A0A0F4M5F8</accession>
<dbReference type="RefSeq" id="WP_046327241.1">
    <property type="nucleotide sequence ID" value="NZ_CP029544.1"/>
</dbReference>
<dbReference type="OrthoDB" id="2324162at2"/>
<evidence type="ECO:0000313" key="2">
    <source>
        <dbReference type="Proteomes" id="UP001164557"/>
    </source>
</evidence>